<dbReference type="SUPFAM" id="SSF47203">
    <property type="entry name" value="Acyl-CoA dehydrogenase C-terminal domain-like"/>
    <property type="match status" value="1"/>
</dbReference>
<gene>
    <name evidence="5" type="ORF">MDUV_18470</name>
</gene>
<dbReference type="Pfam" id="PF00441">
    <property type="entry name" value="Acyl-CoA_dh_1"/>
    <property type="match status" value="1"/>
</dbReference>
<feature type="compositionally biased region" description="Pro residues" evidence="4">
    <location>
        <begin position="98"/>
        <end position="108"/>
    </location>
</feature>
<dbReference type="PANTHER" id="PTHR48083:SF2">
    <property type="entry name" value="MEDIUM-CHAIN SPECIFIC ACYL-COA DEHYDROGENASE, MITOCHONDRIAL"/>
    <property type="match status" value="1"/>
</dbReference>
<evidence type="ECO:0000313" key="6">
    <source>
        <dbReference type="Proteomes" id="UP000467006"/>
    </source>
</evidence>
<protein>
    <submittedName>
        <fullName evidence="5">Uncharacterized protein</fullName>
    </submittedName>
</protein>
<name>A0A7I7JYJ3_9MYCO</name>
<sequence>MADHRTPDPQTRALIEQSVGEMFAHAEQDRFHRLTTMLGELGWSEVAEEYPPAAQEILATQHALSLTTSDLLDITLIDRLSPTLPTAPPVGRSLVLLPSPPGSGPSPGPGRAGGLLQGPPQPDDTIVVPFIAADGIRVATVPAAEVDVVPLHTFDPSVSWLQATATVADEGQPVAAEWPAAVAAGRRQIATEILALAGHAIELTVAHVSTRRQYGHSIAAFQVVRHQLAEAQAEVDGARALLAEAATDGGYAPARAAKIAAGRAQRVARAAALQLNGAIGLTEESVLHRYVARAMQLDVLLGSARVLERELAEELFAPDAAGIPLPPLVLAR</sequence>
<dbReference type="OrthoDB" id="8677713at2"/>
<dbReference type="RefSeq" id="WP_098004724.1">
    <property type="nucleotide sequence ID" value="NZ_AP022563.1"/>
</dbReference>
<evidence type="ECO:0000256" key="1">
    <source>
        <dbReference type="ARBA" id="ARBA00022630"/>
    </source>
</evidence>
<evidence type="ECO:0000256" key="4">
    <source>
        <dbReference type="SAM" id="MobiDB-lite"/>
    </source>
</evidence>
<dbReference type="InterPro" id="IPR050741">
    <property type="entry name" value="Acyl-CoA_dehydrogenase"/>
</dbReference>
<dbReference type="Gene3D" id="1.20.140.10">
    <property type="entry name" value="Butyryl-CoA Dehydrogenase, subunit A, domain 3"/>
    <property type="match status" value="1"/>
</dbReference>
<dbReference type="PANTHER" id="PTHR48083">
    <property type="entry name" value="MEDIUM-CHAIN SPECIFIC ACYL-COA DEHYDROGENASE, MITOCHONDRIAL-RELATED"/>
    <property type="match status" value="1"/>
</dbReference>
<keyword evidence="6" id="KW-1185">Reference proteome</keyword>
<organism evidence="5 6">
    <name type="scientific">Mycolicibacterium duvalii</name>
    <dbReference type="NCBI Taxonomy" id="39688"/>
    <lineage>
        <taxon>Bacteria</taxon>
        <taxon>Bacillati</taxon>
        <taxon>Actinomycetota</taxon>
        <taxon>Actinomycetes</taxon>
        <taxon>Mycobacteriales</taxon>
        <taxon>Mycobacteriaceae</taxon>
        <taxon>Mycolicibacterium</taxon>
    </lineage>
</organism>
<dbReference type="EMBL" id="AP022563">
    <property type="protein sequence ID" value="BBX16987.1"/>
    <property type="molecule type" value="Genomic_DNA"/>
</dbReference>
<dbReference type="InterPro" id="IPR036250">
    <property type="entry name" value="AcylCo_DH-like_C"/>
</dbReference>
<evidence type="ECO:0000313" key="5">
    <source>
        <dbReference type="EMBL" id="BBX16987.1"/>
    </source>
</evidence>
<reference evidence="5 6" key="1">
    <citation type="journal article" date="2019" name="Emerg. Microbes Infect.">
        <title>Comprehensive subspecies identification of 175 nontuberculous mycobacteria species based on 7547 genomic profiles.</title>
        <authorList>
            <person name="Matsumoto Y."/>
            <person name="Kinjo T."/>
            <person name="Motooka D."/>
            <person name="Nabeya D."/>
            <person name="Jung N."/>
            <person name="Uechi K."/>
            <person name="Horii T."/>
            <person name="Iida T."/>
            <person name="Fujita J."/>
            <person name="Nakamura S."/>
        </authorList>
    </citation>
    <scope>NUCLEOTIDE SEQUENCE [LARGE SCALE GENOMIC DNA]</scope>
    <source>
        <strain evidence="5 6">JCM 6396</strain>
    </source>
</reference>
<dbReference type="GO" id="GO:0005737">
    <property type="term" value="C:cytoplasm"/>
    <property type="evidence" value="ECO:0007669"/>
    <property type="project" value="TreeGrafter"/>
</dbReference>
<dbReference type="GO" id="GO:0033539">
    <property type="term" value="P:fatty acid beta-oxidation using acyl-CoA dehydrogenase"/>
    <property type="evidence" value="ECO:0007669"/>
    <property type="project" value="TreeGrafter"/>
</dbReference>
<feature type="region of interest" description="Disordered" evidence="4">
    <location>
        <begin position="91"/>
        <end position="119"/>
    </location>
</feature>
<dbReference type="KEGG" id="mdu:MDUV_18470"/>
<dbReference type="InterPro" id="IPR009075">
    <property type="entry name" value="AcylCo_DH/oxidase_C"/>
</dbReference>
<keyword evidence="2" id="KW-0274">FAD</keyword>
<dbReference type="Proteomes" id="UP000467006">
    <property type="component" value="Chromosome"/>
</dbReference>
<dbReference type="AlphaFoldDB" id="A0A7I7JYJ3"/>
<keyword evidence="3" id="KW-0560">Oxidoreductase</keyword>
<dbReference type="GO" id="GO:0003995">
    <property type="term" value="F:acyl-CoA dehydrogenase activity"/>
    <property type="evidence" value="ECO:0007669"/>
    <property type="project" value="TreeGrafter"/>
</dbReference>
<evidence type="ECO:0000256" key="2">
    <source>
        <dbReference type="ARBA" id="ARBA00022827"/>
    </source>
</evidence>
<keyword evidence="1" id="KW-0285">Flavoprotein</keyword>
<accession>A0A7I7JYJ3</accession>
<evidence type="ECO:0000256" key="3">
    <source>
        <dbReference type="ARBA" id="ARBA00023002"/>
    </source>
</evidence>
<proteinExistence type="predicted"/>